<sequence length="500" mass="51385">MLLLLPLPSYAVALEWTQQLGTVRNDVAYGVSADGLGNVYLSGYTSGSLGGPNAGDFDAYVSKYDTAGTLQWTLQLGTVSIDIAHGVSADGLGNVYISGATNGSLGGPNAGFTDAFVSKYDASGTLQWTQQLGTSDHDRAFGVSADGWGNVYISGETRTNAFVSKYDVAGTLQWTQHLGTVGNDSANGVSADELGNVYISGATNGSLGRPNAGLTDAFVSKYDAAGTLLWTQQLGTVKHDRARGVSADGLGNVYLSGYTSGSLGGPNAGGGDAFVSKYDAAGTLQWTQQLGTASSDEAYGVSADGLGNVYIAGSTWGSLGRTHPGNNDAFVSKYDASGTLLWTQQLGTVGNDEARGVSADGFGNVYLSGATNGSLGGPSAGNHDAFVAKISDPTPNPGDYNVDGVVDAADYTVWRDNVGQPIGTLLNDPSVGTTTAPIGAAQRETWRANYGRSFNVGPLGANALPEPAALTLLAGACLATLVRRRRSGDRQLELTHRDGV</sequence>
<name>A0A518K6E5_9BACT</name>
<evidence type="ECO:0000313" key="2">
    <source>
        <dbReference type="Proteomes" id="UP000316426"/>
    </source>
</evidence>
<proteinExistence type="predicted"/>
<reference evidence="1 2" key="1">
    <citation type="submission" date="2019-02" db="EMBL/GenBank/DDBJ databases">
        <title>Deep-cultivation of Planctomycetes and their phenomic and genomic characterization uncovers novel biology.</title>
        <authorList>
            <person name="Wiegand S."/>
            <person name="Jogler M."/>
            <person name="Boedeker C."/>
            <person name="Pinto D."/>
            <person name="Vollmers J."/>
            <person name="Rivas-Marin E."/>
            <person name="Kohn T."/>
            <person name="Peeters S.H."/>
            <person name="Heuer A."/>
            <person name="Rast P."/>
            <person name="Oberbeckmann S."/>
            <person name="Bunk B."/>
            <person name="Jeske O."/>
            <person name="Meyerdierks A."/>
            <person name="Storesund J.E."/>
            <person name="Kallscheuer N."/>
            <person name="Luecker S."/>
            <person name="Lage O.M."/>
            <person name="Pohl T."/>
            <person name="Merkel B.J."/>
            <person name="Hornburger P."/>
            <person name="Mueller R.-W."/>
            <person name="Bruemmer F."/>
            <person name="Labrenz M."/>
            <person name="Spormann A.M."/>
            <person name="Op den Camp H."/>
            <person name="Overmann J."/>
            <person name="Amann R."/>
            <person name="Jetten M.S.M."/>
            <person name="Mascher T."/>
            <person name="Medema M.H."/>
            <person name="Devos D.P."/>
            <person name="Kaster A.-K."/>
            <person name="Ovreas L."/>
            <person name="Rohde M."/>
            <person name="Galperin M.Y."/>
            <person name="Jogler C."/>
        </authorList>
    </citation>
    <scope>NUCLEOTIDE SEQUENCE [LARGE SCALE GENOMIC DNA]</scope>
    <source>
        <strain evidence="1 2">Spa11</strain>
    </source>
</reference>
<dbReference type="EMBL" id="CP036349">
    <property type="protein sequence ID" value="QDV73364.1"/>
    <property type="molecule type" value="Genomic_DNA"/>
</dbReference>
<dbReference type="PANTHER" id="PTHR35580:SF1">
    <property type="entry name" value="PHYTASE-LIKE DOMAIN-CONTAINING PROTEIN"/>
    <property type="match status" value="1"/>
</dbReference>
<dbReference type="PANTHER" id="PTHR35580">
    <property type="entry name" value="CELL SURFACE GLYCOPROTEIN (S-LAYER PROTEIN)-LIKE PROTEIN"/>
    <property type="match status" value="1"/>
</dbReference>
<keyword evidence="2" id="KW-1185">Reference proteome</keyword>
<evidence type="ECO:0000313" key="1">
    <source>
        <dbReference type="EMBL" id="QDV73364.1"/>
    </source>
</evidence>
<dbReference type="KEGG" id="bmei:Spa11_15600"/>
<dbReference type="AlphaFoldDB" id="A0A518K6E5"/>
<dbReference type="Proteomes" id="UP000316426">
    <property type="component" value="Chromosome"/>
</dbReference>
<dbReference type="InterPro" id="IPR052918">
    <property type="entry name" value="Motility_Chemotaxis_Reg"/>
</dbReference>
<accession>A0A518K6E5</accession>
<gene>
    <name evidence="1" type="ORF">Spa11_15600</name>
</gene>
<protein>
    <submittedName>
        <fullName evidence="1">Beta-propeller repeat protein</fullName>
    </submittedName>
</protein>
<dbReference type="SUPFAM" id="SSF101898">
    <property type="entry name" value="NHL repeat"/>
    <property type="match status" value="1"/>
</dbReference>
<organism evidence="1 2">
    <name type="scientific">Botrimarina mediterranea</name>
    <dbReference type="NCBI Taxonomy" id="2528022"/>
    <lineage>
        <taxon>Bacteria</taxon>
        <taxon>Pseudomonadati</taxon>
        <taxon>Planctomycetota</taxon>
        <taxon>Planctomycetia</taxon>
        <taxon>Pirellulales</taxon>
        <taxon>Lacipirellulaceae</taxon>
        <taxon>Botrimarina</taxon>
    </lineage>
</organism>
<dbReference type="InterPro" id="IPR010620">
    <property type="entry name" value="SBBP_repeat"/>
</dbReference>
<dbReference type="Pfam" id="PF06739">
    <property type="entry name" value="SBBP"/>
    <property type="match status" value="7"/>
</dbReference>